<dbReference type="AlphaFoldDB" id="J9GH78"/>
<evidence type="ECO:0000256" key="1">
    <source>
        <dbReference type="SAM" id="Phobius"/>
    </source>
</evidence>
<keyword evidence="1" id="KW-1133">Transmembrane helix</keyword>
<gene>
    <name evidence="2" type="ORF">EVA_10687</name>
</gene>
<protein>
    <submittedName>
        <fullName evidence="2">Uncharacterized protein</fullName>
    </submittedName>
</protein>
<keyword evidence="1" id="KW-0472">Membrane</keyword>
<evidence type="ECO:0000313" key="2">
    <source>
        <dbReference type="EMBL" id="EJX01208.1"/>
    </source>
</evidence>
<name>J9GH78_9ZZZZ</name>
<reference evidence="2" key="1">
    <citation type="journal article" date="2012" name="PLoS ONE">
        <title>Gene sets for utilization of primary and secondary nutrition supplies in the distal gut of endangered iberian lynx.</title>
        <authorList>
            <person name="Alcaide M."/>
            <person name="Messina E."/>
            <person name="Richter M."/>
            <person name="Bargiela R."/>
            <person name="Peplies J."/>
            <person name="Huws S.A."/>
            <person name="Newbold C.J."/>
            <person name="Golyshin P.N."/>
            <person name="Simon M.A."/>
            <person name="Lopez G."/>
            <person name="Yakimov M.M."/>
            <person name="Ferrer M."/>
        </authorList>
    </citation>
    <scope>NUCLEOTIDE SEQUENCE</scope>
</reference>
<dbReference type="EMBL" id="AMCI01003052">
    <property type="protein sequence ID" value="EJX01208.1"/>
    <property type="molecule type" value="Genomic_DNA"/>
</dbReference>
<accession>J9GH78</accession>
<comment type="caution">
    <text evidence="2">The sequence shown here is derived from an EMBL/GenBank/DDBJ whole genome shotgun (WGS) entry which is preliminary data.</text>
</comment>
<proteinExistence type="predicted"/>
<keyword evidence="1" id="KW-0812">Transmembrane</keyword>
<organism evidence="2">
    <name type="scientific">gut metagenome</name>
    <dbReference type="NCBI Taxonomy" id="749906"/>
    <lineage>
        <taxon>unclassified sequences</taxon>
        <taxon>metagenomes</taxon>
        <taxon>organismal metagenomes</taxon>
    </lineage>
</organism>
<sequence length="61" mass="6477">MKALGLAGTGSQLHLRVIVLFLQGGVVGLQTVILALQGYKIFFHYATAHCQCGGKYGGKNQ</sequence>
<feature type="transmembrane region" description="Helical" evidence="1">
    <location>
        <begin position="13"/>
        <end position="36"/>
    </location>
</feature>